<protein>
    <submittedName>
        <fullName evidence="3">Uncharacterized protein</fullName>
    </submittedName>
</protein>
<accession>A0A6J5R9T8</accession>
<organism evidence="3">
    <name type="scientific">uncultured Caudovirales phage</name>
    <dbReference type="NCBI Taxonomy" id="2100421"/>
    <lineage>
        <taxon>Viruses</taxon>
        <taxon>Duplodnaviria</taxon>
        <taxon>Heunggongvirae</taxon>
        <taxon>Uroviricota</taxon>
        <taxon>Caudoviricetes</taxon>
        <taxon>Peduoviridae</taxon>
        <taxon>Maltschvirus</taxon>
        <taxon>Maltschvirus maltsch</taxon>
    </lineage>
</organism>
<evidence type="ECO:0000313" key="2">
    <source>
        <dbReference type="EMBL" id="CAB4190233.1"/>
    </source>
</evidence>
<gene>
    <name evidence="2" type="ORF">UFOVP1191_44</name>
    <name evidence="3" type="ORF">UFOVP1252_15</name>
    <name evidence="1" type="ORF">UFOVP529_106</name>
</gene>
<dbReference type="EMBL" id="LR797158">
    <property type="protein sequence ID" value="CAB4190233.1"/>
    <property type="molecule type" value="Genomic_DNA"/>
</dbReference>
<name>A0A6J5R9T8_9CAUD</name>
<dbReference type="EMBL" id="LR797211">
    <property type="protein sequence ID" value="CAB4194340.1"/>
    <property type="molecule type" value="Genomic_DNA"/>
</dbReference>
<sequence length="453" mass="43586">MIGFAAAQVRPIGQQEFTTPTITNTTFTIPDRVVLVSAVAVGAGGCGNNSASASGGGGGGLGYKNNIATTPGASVAVKIGGPLGGGAGAGVQGDLSYFIGSATVAGNGGLGGSIATGTALLSLGGTFVGDGGGNGGTTYAGNGDASGGGGAGGYSGTGGTGSYYNGVAATAGSGGGGGGGSGANASGGGGGGVGLLGQGSNGIAAGVGVSDGLGGGGGSGGATGGSGSLTTNGTIRPGGLYGGGGGSYDGAAGYGNGGNGAVRVIWGYVGNQPRVYTPLTSAVKYTFAGTADSWTTLTGPTYGAVLTTGASFLTVTPNTGVVNYYIERTGLSISGSTNRYFHITWKRTVAGYNSAADWDPVDGAGSQVFWYTSGHAASESYMTYLPQQYWDGTNFITTTVDMHNAFAGGSDWSSSTITGLRVDPDRSNVPYQIALIEVSPYAVPSSTNLTQNL</sequence>
<dbReference type="EMBL" id="LR796510">
    <property type="protein sequence ID" value="CAB4149328.1"/>
    <property type="molecule type" value="Genomic_DNA"/>
</dbReference>
<evidence type="ECO:0000313" key="1">
    <source>
        <dbReference type="EMBL" id="CAB4149328.1"/>
    </source>
</evidence>
<proteinExistence type="predicted"/>
<evidence type="ECO:0000313" key="3">
    <source>
        <dbReference type="EMBL" id="CAB4194340.1"/>
    </source>
</evidence>
<reference evidence="3" key="1">
    <citation type="submission" date="2020-05" db="EMBL/GenBank/DDBJ databases">
        <authorList>
            <person name="Chiriac C."/>
            <person name="Salcher M."/>
            <person name="Ghai R."/>
            <person name="Kavagutti S V."/>
        </authorList>
    </citation>
    <scope>NUCLEOTIDE SEQUENCE</scope>
</reference>